<comment type="cofactor">
    <cofactor evidence="1">
        <name>Mg(2+)</name>
        <dbReference type="ChEBI" id="CHEBI:18420"/>
    </cofactor>
</comment>
<evidence type="ECO:0000256" key="4">
    <source>
        <dbReference type="ARBA" id="ARBA00022679"/>
    </source>
</evidence>
<dbReference type="InterPro" id="IPR033749">
    <property type="entry name" value="Polyprenyl_synt_CS"/>
</dbReference>
<dbReference type="PROSITE" id="PS00723">
    <property type="entry name" value="POLYPRENYL_SYNTHASE_1"/>
    <property type="match status" value="1"/>
</dbReference>
<comment type="caution">
    <text evidence="8">The sequence shown here is derived from an EMBL/GenBank/DDBJ whole genome shotgun (WGS) entry which is preliminary data.</text>
</comment>
<dbReference type="InterPro" id="IPR000092">
    <property type="entry name" value="Polyprenyl_synt"/>
</dbReference>
<dbReference type="RefSeq" id="WP_245968976.1">
    <property type="nucleotide sequence ID" value="NZ_CBCRXS010000004.1"/>
</dbReference>
<dbReference type="GO" id="GO:0008299">
    <property type="term" value="P:isoprenoid biosynthetic process"/>
    <property type="evidence" value="ECO:0007669"/>
    <property type="project" value="InterPro"/>
</dbReference>
<evidence type="ECO:0000313" key="8">
    <source>
        <dbReference type="EMBL" id="RKR95024.1"/>
    </source>
</evidence>
<keyword evidence="5" id="KW-0479">Metal-binding</keyword>
<dbReference type="Proteomes" id="UP000274762">
    <property type="component" value="Unassembled WGS sequence"/>
</dbReference>
<evidence type="ECO:0000256" key="3">
    <source>
        <dbReference type="ARBA" id="ARBA00006706"/>
    </source>
</evidence>
<dbReference type="PROSITE" id="PS00444">
    <property type="entry name" value="POLYPRENYL_SYNTHASE_2"/>
    <property type="match status" value="1"/>
</dbReference>
<dbReference type="SFLD" id="SFLDG01017">
    <property type="entry name" value="Polyprenyl_Transferase_Like"/>
    <property type="match status" value="1"/>
</dbReference>
<evidence type="ECO:0000256" key="2">
    <source>
        <dbReference type="ARBA" id="ARBA00005128"/>
    </source>
</evidence>
<evidence type="ECO:0000256" key="1">
    <source>
        <dbReference type="ARBA" id="ARBA00001946"/>
    </source>
</evidence>
<organism evidence="8 9">
    <name type="scientific">Williamsia marianensis</name>
    <dbReference type="NCBI Taxonomy" id="85044"/>
    <lineage>
        <taxon>Bacteria</taxon>
        <taxon>Bacillati</taxon>
        <taxon>Actinomycetota</taxon>
        <taxon>Actinomycetes</taxon>
        <taxon>Mycobacteriales</taxon>
        <taxon>Nocardiaceae</taxon>
        <taxon>Williamsia</taxon>
    </lineage>
</organism>
<dbReference type="GO" id="GO:0046872">
    <property type="term" value="F:metal ion binding"/>
    <property type="evidence" value="ECO:0007669"/>
    <property type="project" value="UniProtKB-KW"/>
</dbReference>
<keyword evidence="4 7" id="KW-0808">Transferase</keyword>
<comment type="pathway">
    <text evidence="2">Isoprenoid biosynthesis.</text>
</comment>
<evidence type="ECO:0000256" key="6">
    <source>
        <dbReference type="ARBA" id="ARBA00022842"/>
    </source>
</evidence>
<dbReference type="Pfam" id="PF00348">
    <property type="entry name" value="polyprenyl_synt"/>
    <property type="match status" value="1"/>
</dbReference>
<keyword evidence="6" id="KW-0460">Magnesium</keyword>
<dbReference type="Gene3D" id="1.10.600.10">
    <property type="entry name" value="Farnesyl Diphosphate Synthase"/>
    <property type="match status" value="1"/>
</dbReference>
<dbReference type="CDD" id="cd00685">
    <property type="entry name" value="Trans_IPPS_HT"/>
    <property type="match status" value="1"/>
</dbReference>
<dbReference type="AlphaFoldDB" id="A0A495K3A2"/>
<accession>A0A495K3A2</accession>
<dbReference type="PANTHER" id="PTHR12001:SF85">
    <property type="entry name" value="SHORT CHAIN ISOPRENYL DIPHOSPHATE SYNTHASE"/>
    <property type="match status" value="1"/>
</dbReference>
<sequence>MAIEYLRDVPMATTELLRQVFEDRRPTVTAISPGFAEAVDAMEAFVLRGGKRVRPTFAWAGYRAAGPARTLPDEMLTVCAALELVQACALIHDDIIDRSDTRRGHPTIHRQFEEGHRAVGWLGAADHYGEGAAILLGDLALAWADDLLAGAGFAPDVFGQVTPVWSGMRTEVLAGQLLDIRTEASGDESPAAAHRVMRFKTAAYTVERPLQLGAVIGGGDDALVDALRSFGTDIGVAFQLRDDLLGVFGDPSVTGKPAGDDLLAGKRTALLAAALDFADTNDPVAAQKLRDGIGHDLGPADLAEITGIIENSGAVQAVEQQIDGLVASALTTLAASNATPAAKSELTDLATAMTRRQT</sequence>
<dbReference type="InterPro" id="IPR008949">
    <property type="entry name" value="Isoprenoid_synthase_dom_sf"/>
</dbReference>
<comment type="similarity">
    <text evidence="3 7">Belongs to the FPP/GGPP synthase family.</text>
</comment>
<protein>
    <submittedName>
        <fullName evidence="8">Geranylgeranyl diphosphate synthase type I</fullName>
    </submittedName>
</protein>
<dbReference type="SUPFAM" id="SSF48576">
    <property type="entry name" value="Terpenoid synthases"/>
    <property type="match status" value="1"/>
</dbReference>
<evidence type="ECO:0000313" key="9">
    <source>
        <dbReference type="Proteomes" id="UP000274762"/>
    </source>
</evidence>
<proteinExistence type="inferred from homology"/>
<name>A0A495K3A2_WILMA</name>
<evidence type="ECO:0000256" key="7">
    <source>
        <dbReference type="RuleBase" id="RU004466"/>
    </source>
</evidence>
<dbReference type="PANTHER" id="PTHR12001">
    <property type="entry name" value="GERANYLGERANYL PYROPHOSPHATE SYNTHASE"/>
    <property type="match status" value="1"/>
</dbReference>
<evidence type="ECO:0000256" key="5">
    <source>
        <dbReference type="ARBA" id="ARBA00022723"/>
    </source>
</evidence>
<reference evidence="8 9" key="1">
    <citation type="submission" date="2018-10" db="EMBL/GenBank/DDBJ databases">
        <title>Sequencing the genomes of 1000 actinobacteria strains.</title>
        <authorList>
            <person name="Klenk H.-P."/>
        </authorList>
    </citation>
    <scope>NUCLEOTIDE SEQUENCE [LARGE SCALE GENOMIC DNA]</scope>
    <source>
        <strain evidence="8 9">DSM 44343</strain>
    </source>
</reference>
<gene>
    <name evidence="8" type="ORF">DFJ75_1832</name>
</gene>
<dbReference type="EMBL" id="RBKV01000001">
    <property type="protein sequence ID" value="RKR95024.1"/>
    <property type="molecule type" value="Genomic_DNA"/>
</dbReference>
<dbReference type="SFLD" id="SFLDS00005">
    <property type="entry name" value="Isoprenoid_Synthase_Type_I"/>
    <property type="match status" value="1"/>
</dbReference>
<dbReference type="GO" id="GO:0004659">
    <property type="term" value="F:prenyltransferase activity"/>
    <property type="evidence" value="ECO:0007669"/>
    <property type="project" value="InterPro"/>
</dbReference>